<dbReference type="Gene3D" id="3.40.50.2300">
    <property type="match status" value="1"/>
</dbReference>
<feature type="modified residue" description="4-aspartylphosphate" evidence="1">
    <location>
        <position position="56"/>
    </location>
</feature>
<evidence type="ECO:0000256" key="1">
    <source>
        <dbReference type="PROSITE-ProRule" id="PRU00169"/>
    </source>
</evidence>
<sequence>MTEKIKLLLAEDELVDADIYTEKFNMKGFICRTATNVFAAVKTVEDGFSPEVAIIDALLPEGGTRMIETESYGLAGGLLVCNWLLKNYSSRCRTIMWCGLGGFRWQAQRAGAWAYVVKPTHLEYIPELWEAINRGALLPSEMGKPTRKFSRKDEKLPD</sequence>
<dbReference type="GO" id="GO:0000160">
    <property type="term" value="P:phosphorelay signal transduction system"/>
    <property type="evidence" value="ECO:0007669"/>
    <property type="project" value="InterPro"/>
</dbReference>
<name>A0A0G1UMG7_9BACT</name>
<reference evidence="3 4" key="1">
    <citation type="journal article" date="2015" name="Nature">
        <title>rRNA introns, odd ribosomes, and small enigmatic genomes across a large radiation of phyla.</title>
        <authorList>
            <person name="Brown C.T."/>
            <person name="Hug L.A."/>
            <person name="Thomas B.C."/>
            <person name="Sharon I."/>
            <person name="Castelle C.J."/>
            <person name="Singh A."/>
            <person name="Wilkins M.J."/>
            <person name="Williams K.H."/>
            <person name="Banfield J.F."/>
        </authorList>
    </citation>
    <scope>NUCLEOTIDE SEQUENCE [LARGE SCALE GENOMIC DNA]</scope>
</reference>
<dbReference type="SUPFAM" id="SSF52172">
    <property type="entry name" value="CheY-like"/>
    <property type="match status" value="1"/>
</dbReference>
<evidence type="ECO:0000259" key="2">
    <source>
        <dbReference type="PROSITE" id="PS50110"/>
    </source>
</evidence>
<gene>
    <name evidence="3" type="ORF">UY28_C0055G0001</name>
</gene>
<proteinExistence type="predicted"/>
<dbReference type="EMBL" id="LCPK01000055">
    <property type="protein sequence ID" value="KKU95329.1"/>
    <property type="molecule type" value="Genomic_DNA"/>
</dbReference>
<dbReference type="SMART" id="SM00448">
    <property type="entry name" value="REC"/>
    <property type="match status" value="1"/>
</dbReference>
<organism evidence="3 4">
    <name type="scientific">Candidatus Amesbacteria bacterium GW2011_GWB1_48_13</name>
    <dbReference type="NCBI Taxonomy" id="1618362"/>
    <lineage>
        <taxon>Bacteria</taxon>
        <taxon>Candidatus Amesiibacteriota</taxon>
    </lineage>
</organism>
<dbReference type="CDD" id="cd00156">
    <property type="entry name" value="REC"/>
    <property type="match status" value="1"/>
</dbReference>
<protein>
    <recommendedName>
        <fullName evidence="2">Response regulatory domain-containing protein</fullName>
    </recommendedName>
</protein>
<dbReference type="InterPro" id="IPR001789">
    <property type="entry name" value="Sig_transdc_resp-reg_receiver"/>
</dbReference>
<dbReference type="InterPro" id="IPR011006">
    <property type="entry name" value="CheY-like_superfamily"/>
</dbReference>
<dbReference type="AlphaFoldDB" id="A0A0G1UMG7"/>
<feature type="domain" description="Response regulatory" evidence="2">
    <location>
        <begin position="6"/>
        <end position="133"/>
    </location>
</feature>
<comment type="caution">
    <text evidence="3">The sequence shown here is derived from an EMBL/GenBank/DDBJ whole genome shotgun (WGS) entry which is preliminary data.</text>
</comment>
<evidence type="ECO:0000313" key="4">
    <source>
        <dbReference type="Proteomes" id="UP000034694"/>
    </source>
</evidence>
<dbReference type="Proteomes" id="UP000034694">
    <property type="component" value="Unassembled WGS sequence"/>
</dbReference>
<keyword evidence="1" id="KW-0597">Phosphoprotein</keyword>
<evidence type="ECO:0000313" key="3">
    <source>
        <dbReference type="EMBL" id="KKU95329.1"/>
    </source>
</evidence>
<accession>A0A0G1UMG7</accession>
<dbReference type="PROSITE" id="PS50110">
    <property type="entry name" value="RESPONSE_REGULATORY"/>
    <property type="match status" value="1"/>
</dbReference>